<keyword evidence="8" id="KW-0614">Plasmid</keyword>
<sequence length="449" mass="45133">MSTTSSTLNSVLSALGGSNGIDVTSTVASILYADRAPERAWQAQQTTLATQTAAIQQIESESSSLSDALSALQSSTGALTSAAATSSNSDVVTATAVAGTPVSSHLIVVNSLAATGSWYSDPPTSSTATLTAGSFDITIGGATKTISVSSSDTLATVAASINSQSLGVTANVVTDSTGSRLALVSTTSGTAGDFSIGNDSTTTFKRANTGTDASLTVDGVPISSSSNTVEGALSGVTLNLVGAAPNSEISLNVAPDTSSITDAVNTFVTAYNTLITDVNSQFKYDSSTATAGTLQSDSAVQGLQSALLAATNYSSGSATLSNLNALGISTNADGTLTLNSTLLGVAVQSNSAAVTNFFQGSALDGFAASLTSTLNTYTDPTQGAFTVDLKSISNEYSDLSDQTSTLELYLASQQIILTAQYNAADIAIQQLPQKLKQIQALLNPNASSS</sequence>
<keyword evidence="3" id="KW-0175">Coiled coil</keyword>
<organism evidence="9">
    <name type="scientific">Granulicella tundricola (strain ATCC BAA-1859 / DSM 23138 / MP5ACTX9)</name>
    <dbReference type="NCBI Taxonomy" id="1198114"/>
    <lineage>
        <taxon>Bacteria</taxon>
        <taxon>Pseudomonadati</taxon>
        <taxon>Acidobacteriota</taxon>
        <taxon>Terriglobia</taxon>
        <taxon>Terriglobales</taxon>
        <taxon>Acidobacteriaceae</taxon>
        <taxon>Granulicella</taxon>
    </lineage>
</organism>
<keyword evidence="8" id="KW-0282">Flagellum</keyword>
<dbReference type="OrthoDB" id="9810816at2"/>
<protein>
    <recommendedName>
        <fullName evidence="5">Flagellar hook-associated protein 2</fullName>
        <shortName evidence="5">HAP2</shortName>
    </recommendedName>
    <alternativeName>
        <fullName evidence="5">Flagellar cap protein</fullName>
    </alternativeName>
</protein>
<feature type="domain" description="Flagellar hook-associated protein 2 N-terminal" evidence="6">
    <location>
        <begin position="20"/>
        <end position="114"/>
    </location>
</feature>
<dbReference type="GO" id="GO:0007155">
    <property type="term" value="P:cell adhesion"/>
    <property type="evidence" value="ECO:0007669"/>
    <property type="project" value="InterPro"/>
</dbReference>
<dbReference type="RefSeq" id="WP_013572808.1">
    <property type="nucleotide sequence ID" value="NC_015057.1"/>
</dbReference>
<keyword evidence="8" id="KW-0966">Cell projection</keyword>
<proteinExistence type="inferred from homology"/>
<keyword evidence="5" id="KW-0964">Secreted</keyword>
<dbReference type="PANTHER" id="PTHR30288">
    <property type="entry name" value="FLAGELLAR CAP/ASSEMBLY PROTEIN FLID"/>
    <property type="match status" value="1"/>
</dbReference>
<comment type="subunit">
    <text evidence="2 5">Homopentamer.</text>
</comment>
<evidence type="ECO:0000256" key="5">
    <source>
        <dbReference type="RuleBase" id="RU362066"/>
    </source>
</evidence>
<dbReference type="GO" id="GO:0005576">
    <property type="term" value="C:extracellular region"/>
    <property type="evidence" value="ECO:0007669"/>
    <property type="project" value="UniProtKB-SubCell"/>
</dbReference>
<dbReference type="InterPro" id="IPR003481">
    <property type="entry name" value="FliD_N"/>
</dbReference>
<dbReference type="Pfam" id="PF02465">
    <property type="entry name" value="FliD_N"/>
    <property type="match status" value="1"/>
</dbReference>
<dbReference type="AlphaFoldDB" id="E8X612"/>
<evidence type="ECO:0000256" key="4">
    <source>
        <dbReference type="ARBA" id="ARBA00023143"/>
    </source>
</evidence>
<dbReference type="InterPro" id="IPR010809">
    <property type="entry name" value="FliD_C"/>
</dbReference>
<comment type="function">
    <text evidence="5">Required for morphogenesis and for the elongation of the flagellar filament by facilitating polymerization of the flagellin monomers at the tip of growing filament. Forms a capping structure, which prevents flagellin subunits (transported through the central channel of the flagellum) from leaking out without polymerization at the distal end.</text>
</comment>
<comment type="subcellular location">
    <subcellularLocation>
        <location evidence="5">Secreted</location>
    </subcellularLocation>
    <subcellularLocation>
        <location evidence="5">Bacterial flagellum</location>
    </subcellularLocation>
</comment>
<gene>
    <name evidence="8" type="ordered locus">AciX9_4116</name>
</gene>
<keyword evidence="9" id="KW-1185">Reference proteome</keyword>
<reference evidence="9" key="1">
    <citation type="submission" date="2011-01" db="EMBL/GenBank/DDBJ databases">
        <title>Complete sequence of plasmid1 of Acidobacterium sp. MP5ACTX9.</title>
        <authorList>
            <consortium name="US DOE Joint Genome Institute"/>
            <person name="Lucas S."/>
            <person name="Copeland A."/>
            <person name="Lapidus A."/>
            <person name="Cheng J.-F."/>
            <person name="Goodwin L."/>
            <person name="Pitluck S."/>
            <person name="Teshima H."/>
            <person name="Detter J.C."/>
            <person name="Han C."/>
            <person name="Tapia R."/>
            <person name="Land M."/>
            <person name="Hauser L."/>
            <person name="Kyrpides N."/>
            <person name="Ivanova N."/>
            <person name="Ovchinnikova G."/>
            <person name="Pagani I."/>
            <person name="Rawat S.R."/>
            <person name="Mannisto M."/>
            <person name="Haggblom M.M."/>
            <person name="Woyke T."/>
        </authorList>
    </citation>
    <scope>NUCLEOTIDE SEQUENCE [LARGE SCALE GENOMIC DNA]</scope>
    <source>
        <strain evidence="9">MP5ACTX9</strain>
        <plasmid evidence="9">Plasmid pACIX901</plasmid>
    </source>
</reference>
<feature type="domain" description="Flagellar hook-associated protein 2 C-terminal" evidence="7">
    <location>
        <begin position="210"/>
        <end position="431"/>
    </location>
</feature>
<evidence type="ECO:0000313" key="8">
    <source>
        <dbReference type="EMBL" id="ADW70896.1"/>
    </source>
</evidence>
<dbReference type="Pfam" id="PF07195">
    <property type="entry name" value="FliD_C"/>
    <property type="match status" value="1"/>
</dbReference>
<dbReference type="HOGENOM" id="CLU_015182_6_1_0"/>
<dbReference type="KEGG" id="acm:AciX9_4116"/>
<evidence type="ECO:0000259" key="7">
    <source>
        <dbReference type="Pfam" id="PF07195"/>
    </source>
</evidence>
<evidence type="ECO:0000256" key="1">
    <source>
        <dbReference type="ARBA" id="ARBA00009764"/>
    </source>
</evidence>
<dbReference type="Pfam" id="PF07196">
    <property type="entry name" value="Flagellin_IN"/>
    <property type="match status" value="1"/>
</dbReference>
<dbReference type="GO" id="GO:0009421">
    <property type="term" value="C:bacterial-type flagellum filament cap"/>
    <property type="evidence" value="ECO:0007669"/>
    <property type="project" value="InterPro"/>
</dbReference>
<dbReference type="GO" id="GO:0009424">
    <property type="term" value="C:bacterial-type flagellum hook"/>
    <property type="evidence" value="ECO:0007669"/>
    <property type="project" value="UniProtKB-UniRule"/>
</dbReference>
<accession>E8X612</accession>
<dbReference type="PANTHER" id="PTHR30288:SF0">
    <property type="entry name" value="FLAGELLAR HOOK-ASSOCIATED PROTEIN 2"/>
    <property type="match status" value="1"/>
</dbReference>
<dbReference type="EMBL" id="CP002481">
    <property type="protein sequence ID" value="ADW70896.1"/>
    <property type="molecule type" value="Genomic_DNA"/>
</dbReference>
<dbReference type="GO" id="GO:0071973">
    <property type="term" value="P:bacterial-type flagellum-dependent cell motility"/>
    <property type="evidence" value="ECO:0007669"/>
    <property type="project" value="TreeGrafter"/>
</dbReference>
<keyword evidence="4 5" id="KW-0975">Bacterial flagellum</keyword>
<comment type="similarity">
    <text evidence="1 5">Belongs to the FliD family.</text>
</comment>
<evidence type="ECO:0000256" key="3">
    <source>
        <dbReference type="ARBA" id="ARBA00023054"/>
    </source>
</evidence>
<evidence type="ECO:0000256" key="2">
    <source>
        <dbReference type="ARBA" id="ARBA00011255"/>
    </source>
</evidence>
<geneLocation type="plasmid" evidence="8 9">
    <name>pACIX901</name>
</geneLocation>
<dbReference type="InterPro" id="IPR040026">
    <property type="entry name" value="FliD"/>
</dbReference>
<name>E8X612_GRATM</name>
<dbReference type="Proteomes" id="UP000000343">
    <property type="component" value="Plasmid pACIX901"/>
</dbReference>
<dbReference type="InterPro" id="IPR010810">
    <property type="entry name" value="Flagellin_hook_IN_motif"/>
</dbReference>
<evidence type="ECO:0000259" key="6">
    <source>
        <dbReference type="Pfam" id="PF02465"/>
    </source>
</evidence>
<evidence type="ECO:0000313" key="9">
    <source>
        <dbReference type="Proteomes" id="UP000000343"/>
    </source>
</evidence>
<keyword evidence="8" id="KW-0969">Cilium</keyword>